<evidence type="ECO:0000256" key="7">
    <source>
        <dbReference type="SAM" id="Phobius"/>
    </source>
</evidence>
<evidence type="ECO:0000256" key="6">
    <source>
        <dbReference type="ARBA" id="ARBA00023136"/>
    </source>
</evidence>
<gene>
    <name evidence="10" type="ORF">SAMN05661003_12314</name>
</gene>
<evidence type="ECO:0000256" key="5">
    <source>
        <dbReference type="ARBA" id="ARBA00022989"/>
    </source>
</evidence>
<dbReference type="CDD" id="cd03228">
    <property type="entry name" value="ABCC_MRP_Like"/>
    <property type="match status" value="1"/>
</dbReference>
<dbReference type="InterPro" id="IPR003593">
    <property type="entry name" value="AAA+_ATPase"/>
</dbReference>
<protein>
    <submittedName>
        <fullName evidence="10">ABC-type multidrug transport system, ATPase and permease component</fullName>
    </submittedName>
</protein>
<evidence type="ECO:0000313" key="11">
    <source>
        <dbReference type="Proteomes" id="UP000243205"/>
    </source>
</evidence>
<dbReference type="InterPro" id="IPR036640">
    <property type="entry name" value="ABC1_TM_sf"/>
</dbReference>
<keyword evidence="6 7" id="KW-0472">Membrane</keyword>
<dbReference type="Gene3D" id="1.20.1560.10">
    <property type="entry name" value="ABC transporter type 1, transmembrane domain"/>
    <property type="match status" value="1"/>
</dbReference>
<dbReference type="PANTHER" id="PTHR24221">
    <property type="entry name" value="ATP-BINDING CASSETTE SUB-FAMILY B"/>
    <property type="match status" value="1"/>
</dbReference>
<dbReference type="GO" id="GO:0140359">
    <property type="term" value="F:ABC-type transporter activity"/>
    <property type="evidence" value="ECO:0007669"/>
    <property type="project" value="InterPro"/>
</dbReference>
<keyword evidence="3" id="KW-0547">Nucleotide-binding</keyword>
<dbReference type="GO" id="GO:0034040">
    <property type="term" value="F:ATPase-coupled lipid transmembrane transporter activity"/>
    <property type="evidence" value="ECO:0007669"/>
    <property type="project" value="TreeGrafter"/>
</dbReference>
<dbReference type="Proteomes" id="UP000243205">
    <property type="component" value="Unassembled WGS sequence"/>
</dbReference>
<keyword evidence="2 7" id="KW-0812">Transmembrane</keyword>
<comment type="subcellular location">
    <subcellularLocation>
        <location evidence="1">Cell membrane</location>
        <topology evidence="1">Multi-pass membrane protein</topology>
    </subcellularLocation>
</comment>
<dbReference type="InterPro" id="IPR003439">
    <property type="entry name" value="ABC_transporter-like_ATP-bd"/>
</dbReference>
<dbReference type="Gene3D" id="3.40.50.300">
    <property type="entry name" value="P-loop containing nucleotide triphosphate hydrolases"/>
    <property type="match status" value="1"/>
</dbReference>
<dbReference type="PANTHER" id="PTHR24221:SF654">
    <property type="entry name" value="ATP-BINDING CASSETTE SUB-FAMILY B MEMBER 6"/>
    <property type="match status" value="1"/>
</dbReference>
<dbReference type="InterPro" id="IPR011527">
    <property type="entry name" value="ABC1_TM_dom"/>
</dbReference>
<feature type="transmembrane region" description="Helical" evidence="7">
    <location>
        <begin position="272"/>
        <end position="294"/>
    </location>
</feature>
<evidence type="ECO:0000259" key="9">
    <source>
        <dbReference type="PROSITE" id="PS50929"/>
    </source>
</evidence>
<keyword evidence="5 7" id="KW-1133">Transmembrane helix</keyword>
<dbReference type="InterPro" id="IPR027417">
    <property type="entry name" value="P-loop_NTPase"/>
</dbReference>
<name>A0A1G7ET66_9BACT</name>
<accession>A0A1G7ET66</accession>
<dbReference type="GO" id="GO:0005886">
    <property type="term" value="C:plasma membrane"/>
    <property type="evidence" value="ECO:0007669"/>
    <property type="project" value="UniProtKB-SubCell"/>
</dbReference>
<proteinExistence type="predicted"/>
<evidence type="ECO:0000256" key="1">
    <source>
        <dbReference type="ARBA" id="ARBA00004651"/>
    </source>
</evidence>
<dbReference type="InterPro" id="IPR039421">
    <property type="entry name" value="Type_1_exporter"/>
</dbReference>
<dbReference type="EMBL" id="FNAQ01000023">
    <property type="protein sequence ID" value="SDE66787.1"/>
    <property type="molecule type" value="Genomic_DNA"/>
</dbReference>
<feature type="domain" description="ABC transmembrane type-1" evidence="9">
    <location>
        <begin position="29"/>
        <end position="331"/>
    </location>
</feature>
<feature type="transmembrane region" description="Helical" evidence="7">
    <location>
        <begin position="188"/>
        <end position="205"/>
    </location>
</feature>
<dbReference type="OrthoDB" id="5480201at2"/>
<evidence type="ECO:0000256" key="2">
    <source>
        <dbReference type="ARBA" id="ARBA00022692"/>
    </source>
</evidence>
<dbReference type="InterPro" id="IPR017871">
    <property type="entry name" value="ABC_transporter-like_CS"/>
</dbReference>
<organism evidence="10 11">
    <name type="scientific">Desulfuromonas thiophila</name>
    <dbReference type="NCBI Taxonomy" id="57664"/>
    <lineage>
        <taxon>Bacteria</taxon>
        <taxon>Pseudomonadati</taxon>
        <taxon>Thermodesulfobacteriota</taxon>
        <taxon>Desulfuromonadia</taxon>
        <taxon>Desulfuromonadales</taxon>
        <taxon>Desulfuromonadaceae</taxon>
        <taxon>Desulfuromonas</taxon>
    </lineage>
</organism>
<evidence type="ECO:0000256" key="3">
    <source>
        <dbReference type="ARBA" id="ARBA00022741"/>
    </source>
</evidence>
<evidence type="ECO:0000259" key="8">
    <source>
        <dbReference type="PROSITE" id="PS50893"/>
    </source>
</evidence>
<dbReference type="RefSeq" id="WP_092080548.1">
    <property type="nucleotide sequence ID" value="NZ_FNAQ01000023.1"/>
</dbReference>
<dbReference type="SUPFAM" id="SSF90123">
    <property type="entry name" value="ABC transporter transmembrane region"/>
    <property type="match status" value="1"/>
</dbReference>
<dbReference type="GO" id="GO:0016887">
    <property type="term" value="F:ATP hydrolysis activity"/>
    <property type="evidence" value="ECO:0007669"/>
    <property type="project" value="InterPro"/>
</dbReference>
<dbReference type="GO" id="GO:0005524">
    <property type="term" value="F:ATP binding"/>
    <property type="evidence" value="ECO:0007669"/>
    <property type="project" value="UniProtKB-KW"/>
</dbReference>
<feature type="domain" description="ABC transporter" evidence="8">
    <location>
        <begin position="367"/>
        <end position="577"/>
    </location>
</feature>
<sequence>MRQVANALCLQVYRRCPPLLQRRFWWLLAAMLVLALVETATVGLIAFYAAAVSDPLSTLRLAALQSLRTFSWLEPALATPRALIGSLSLLVMLAVPLKNLLRGLVTYRMARYSASLEALFGQQLLARLLARDYLWQVRQNSADLVQQVNWRHHLGRNFVTPHLNILCELAMLTALLAGLLLVQPLVSLLFFAVQAAVGVLVYRSLRRGLDRSATACRQAELVMSRQASQAIHGVKDVQMTGSAAHFVAAFAAPARRFAAAFGRQQFWKESPLLALESLGFVLVAGAIVLMLFGLHYSPLQTTGTTALLAVTAWRSLPAFNRVLSSLAGVRGSRPYVLTLLEVLQAPLETTAPQTAEAPVPLTFERELALEGVSFAYGAASAPVLHDFNLRLRRGESLGVMGPSGCGKSTLIDVICGLLWPGAGTVRLDGRVLQPVDLPAWRCRIGYVPQFPYIFDGTLAQNVAFGVAEERIDRAAVLQVCTQAGVDFLAQLPQGIDTAIGERGVRLSGGQRQRVAIARALYRQPQVVIFDEATSALDEEKDAQIRQLLLQLKGRLTLIVVSHRPSTLADCDRILRLG</sequence>
<dbReference type="Pfam" id="PF00005">
    <property type="entry name" value="ABC_tran"/>
    <property type="match status" value="1"/>
</dbReference>
<evidence type="ECO:0000313" key="10">
    <source>
        <dbReference type="EMBL" id="SDE66787.1"/>
    </source>
</evidence>
<feature type="transmembrane region" description="Helical" evidence="7">
    <location>
        <begin position="24"/>
        <end position="51"/>
    </location>
</feature>
<dbReference type="SMART" id="SM00382">
    <property type="entry name" value="AAA"/>
    <property type="match status" value="1"/>
</dbReference>
<evidence type="ECO:0000256" key="4">
    <source>
        <dbReference type="ARBA" id="ARBA00022840"/>
    </source>
</evidence>
<feature type="transmembrane region" description="Helical" evidence="7">
    <location>
        <begin position="82"/>
        <end position="101"/>
    </location>
</feature>
<keyword evidence="11" id="KW-1185">Reference proteome</keyword>
<dbReference type="AlphaFoldDB" id="A0A1G7ET66"/>
<dbReference type="PROSITE" id="PS50929">
    <property type="entry name" value="ABC_TM1F"/>
    <property type="match status" value="1"/>
</dbReference>
<keyword evidence="4" id="KW-0067">ATP-binding</keyword>
<reference evidence="11" key="1">
    <citation type="submission" date="2016-10" db="EMBL/GenBank/DDBJ databases">
        <authorList>
            <person name="Varghese N."/>
            <person name="Submissions S."/>
        </authorList>
    </citation>
    <scope>NUCLEOTIDE SEQUENCE [LARGE SCALE GENOMIC DNA]</scope>
    <source>
        <strain evidence="11">DSM 8987</strain>
    </source>
</reference>
<dbReference type="PROSITE" id="PS50893">
    <property type="entry name" value="ABC_TRANSPORTER_2"/>
    <property type="match status" value="1"/>
</dbReference>
<dbReference type="SUPFAM" id="SSF52540">
    <property type="entry name" value="P-loop containing nucleoside triphosphate hydrolases"/>
    <property type="match status" value="1"/>
</dbReference>
<dbReference type="STRING" id="57664.SAMN05661003_12314"/>
<dbReference type="PROSITE" id="PS00211">
    <property type="entry name" value="ABC_TRANSPORTER_1"/>
    <property type="match status" value="1"/>
</dbReference>
<feature type="transmembrane region" description="Helical" evidence="7">
    <location>
        <begin position="163"/>
        <end position="182"/>
    </location>
</feature>